<comment type="similarity">
    <text evidence="2 9">Belongs to the TRAFAC class translation factor GTPase superfamily. Classic translation factor GTPase family. EF-G/EF-2 subfamily.</text>
</comment>
<dbReference type="EMBL" id="CP073355">
    <property type="protein sequence ID" value="URA11321.1"/>
    <property type="molecule type" value="Genomic_DNA"/>
</dbReference>
<dbReference type="NCBIfam" id="NF009381">
    <property type="entry name" value="PRK12740.1-5"/>
    <property type="match status" value="1"/>
</dbReference>
<dbReference type="GO" id="GO:0032790">
    <property type="term" value="P:ribosome disassembly"/>
    <property type="evidence" value="ECO:0007669"/>
    <property type="project" value="TreeGrafter"/>
</dbReference>
<dbReference type="Gene3D" id="3.30.230.10">
    <property type="match status" value="1"/>
</dbReference>
<dbReference type="SUPFAM" id="SSF54980">
    <property type="entry name" value="EF-G C-terminal domain-like"/>
    <property type="match status" value="2"/>
</dbReference>
<dbReference type="PRINTS" id="PR00315">
    <property type="entry name" value="ELONGATNFCT"/>
</dbReference>
<dbReference type="InterPro" id="IPR035647">
    <property type="entry name" value="EFG_III/V"/>
</dbReference>
<protein>
    <recommendedName>
        <fullName evidence="3 9">Elongation factor G</fullName>
        <shortName evidence="9">EF-G</shortName>
    </recommendedName>
</protein>
<name>A0AAX3BGB1_9SPIR</name>
<proteinExistence type="inferred from homology"/>
<dbReference type="InterPro" id="IPR035649">
    <property type="entry name" value="EFG_V"/>
</dbReference>
<dbReference type="Pfam" id="PF03764">
    <property type="entry name" value="EFG_IV"/>
    <property type="match status" value="1"/>
</dbReference>
<dbReference type="Gene3D" id="3.30.70.870">
    <property type="entry name" value="Elongation Factor G (Translational Gtpase), domain 3"/>
    <property type="match status" value="1"/>
</dbReference>
<dbReference type="CDD" id="cd01886">
    <property type="entry name" value="EF-G"/>
    <property type="match status" value="1"/>
</dbReference>
<dbReference type="InterPro" id="IPR041095">
    <property type="entry name" value="EFG_II"/>
</dbReference>
<evidence type="ECO:0000259" key="10">
    <source>
        <dbReference type="PROSITE" id="PS51722"/>
    </source>
</evidence>
<feature type="binding site" evidence="9">
    <location>
        <begin position="19"/>
        <end position="26"/>
    </location>
    <ligand>
        <name>GTP</name>
        <dbReference type="ChEBI" id="CHEBI:37565"/>
    </ligand>
</feature>
<keyword evidence="5 9" id="KW-0251">Elongation factor</keyword>
<reference evidence="11" key="1">
    <citation type="submission" date="2021-04" db="EMBL/GenBank/DDBJ databases">
        <authorList>
            <person name="Postec A."/>
        </authorList>
    </citation>
    <scope>NUCLEOTIDE SEQUENCE</scope>
    <source>
        <strain evidence="11">F1F22</strain>
    </source>
</reference>
<dbReference type="Gene3D" id="2.40.30.10">
    <property type="entry name" value="Translation factors"/>
    <property type="match status" value="1"/>
</dbReference>
<organism evidence="11 12">
    <name type="scientific">Thermospira aquatica</name>
    <dbReference type="NCBI Taxonomy" id="2828656"/>
    <lineage>
        <taxon>Bacteria</taxon>
        <taxon>Pseudomonadati</taxon>
        <taxon>Spirochaetota</taxon>
        <taxon>Spirochaetia</taxon>
        <taxon>Brevinematales</taxon>
        <taxon>Thermospiraceae</taxon>
        <taxon>Thermospira</taxon>
    </lineage>
</organism>
<keyword evidence="4 9" id="KW-0547">Nucleotide-binding</keyword>
<dbReference type="InterPro" id="IPR000795">
    <property type="entry name" value="T_Tr_GTP-bd_dom"/>
</dbReference>
<dbReference type="FunFam" id="3.30.70.240:FF:000001">
    <property type="entry name" value="Elongation factor G"/>
    <property type="match status" value="1"/>
</dbReference>
<dbReference type="PANTHER" id="PTHR43261:SF1">
    <property type="entry name" value="RIBOSOME-RELEASING FACTOR 2, MITOCHONDRIAL"/>
    <property type="match status" value="1"/>
</dbReference>
<dbReference type="Pfam" id="PF03144">
    <property type="entry name" value="GTP_EFTU_D2"/>
    <property type="match status" value="1"/>
</dbReference>
<evidence type="ECO:0000256" key="5">
    <source>
        <dbReference type="ARBA" id="ARBA00022768"/>
    </source>
</evidence>
<evidence type="ECO:0000256" key="3">
    <source>
        <dbReference type="ARBA" id="ARBA00017872"/>
    </source>
</evidence>
<comment type="subcellular location">
    <subcellularLocation>
        <location evidence="1 9">Cytoplasm</location>
    </subcellularLocation>
</comment>
<keyword evidence="6 9" id="KW-0648">Protein biosynthesis</keyword>
<dbReference type="PANTHER" id="PTHR43261">
    <property type="entry name" value="TRANSLATION ELONGATION FACTOR G-RELATED"/>
    <property type="match status" value="1"/>
</dbReference>
<dbReference type="AlphaFoldDB" id="A0AAX3BGB1"/>
<dbReference type="InterPro" id="IPR020568">
    <property type="entry name" value="Ribosomal_Su5_D2-typ_SF"/>
</dbReference>
<evidence type="ECO:0000256" key="9">
    <source>
        <dbReference type="HAMAP-Rule" id="MF_00054"/>
    </source>
</evidence>
<dbReference type="NCBIfam" id="TIGR00231">
    <property type="entry name" value="small_GTP"/>
    <property type="match status" value="1"/>
</dbReference>
<keyword evidence="9" id="KW-0963">Cytoplasm</keyword>
<dbReference type="CDD" id="cd16262">
    <property type="entry name" value="EFG_III"/>
    <property type="match status" value="1"/>
</dbReference>
<dbReference type="FunFam" id="3.30.230.10:FF:000003">
    <property type="entry name" value="Elongation factor G"/>
    <property type="match status" value="1"/>
</dbReference>
<dbReference type="HAMAP" id="MF_00054_B">
    <property type="entry name" value="EF_G_EF_2_B"/>
    <property type="match status" value="1"/>
</dbReference>
<dbReference type="FunFam" id="2.40.30.10:FF:000006">
    <property type="entry name" value="Elongation factor G"/>
    <property type="match status" value="1"/>
</dbReference>
<evidence type="ECO:0000256" key="1">
    <source>
        <dbReference type="ARBA" id="ARBA00004496"/>
    </source>
</evidence>
<dbReference type="InterPro" id="IPR031157">
    <property type="entry name" value="G_TR_CS"/>
</dbReference>
<dbReference type="Gene3D" id="3.40.50.300">
    <property type="entry name" value="P-loop containing nucleotide triphosphate hydrolases"/>
    <property type="match status" value="1"/>
</dbReference>
<dbReference type="SUPFAM" id="SSF50447">
    <property type="entry name" value="Translation proteins"/>
    <property type="match status" value="1"/>
</dbReference>
<dbReference type="CDD" id="cd01434">
    <property type="entry name" value="EFG_mtEFG1_IV"/>
    <property type="match status" value="1"/>
</dbReference>
<dbReference type="Pfam" id="PF14492">
    <property type="entry name" value="EFG_III"/>
    <property type="match status" value="1"/>
</dbReference>
<dbReference type="InterPro" id="IPR009022">
    <property type="entry name" value="EFG_III"/>
</dbReference>
<gene>
    <name evidence="9 11" type="primary">fusA</name>
    <name evidence="11" type="ORF">KDW03_05880</name>
</gene>
<dbReference type="InterPro" id="IPR027417">
    <property type="entry name" value="P-loop_NTPase"/>
</dbReference>
<dbReference type="GO" id="GO:0005525">
    <property type="term" value="F:GTP binding"/>
    <property type="evidence" value="ECO:0007669"/>
    <property type="project" value="UniProtKB-UniRule"/>
</dbReference>
<feature type="binding site" evidence="9">
    <location>
        <begin position="83"/>
        <end position="87"/>
    </location>
    <ligand>
        <name>GTP</name>
        <dbReference type="ChEBI" id="CHEBI:37565"/>
    </ligand>
</feature>
<dbReference type="InterPro" id="IPR004161">
    <property type="entry name" value="EFTu-like_2"/>
</dbReference>
<evidence type="ECO:0000313" key="11">
    <source>
        <dbReference type="EMBL" id="URA11321.1"/>
    </source>
</evidence>
<dbReference type="NCBIfam" id="NF009379">
    <property type="entry name" value="PRK12740.1-3"/>
    <property type="match status" value="1"/>
</dbReference>
<dbReference type="GO" id="GO:0003924">
    <property type="term" value="F:GTPase activity"/>
    <property type="evidence" value="ECO:0007669"/>
    <property type="project" value="InterPro"/>
</dbReference>
<dbReference type="InterPro" id="IPR009000">
    <property type="entry name" value="Transl_B-barrel_sf"/>
</dbReference>
<feature type="binding site" evidence="9">
    <location>
        <begin position="137"/>
        <end position="140"/>
    </location>
    <ligand>
        <name>GTP</name>
        <dbReference type="ChEBI" id="CHEBI:37565"/>
    </ligand>
</feature>
<dbReference type="SUPFAM" id="SSF54211">
    <property type="entry name" value="Ribosomal protein S5 domain 2-like"/>
    <property type="match status" value="1"/>
</dbReference>
<dbReference type="CDD" id="cd03713">
    <property type="entry name" value="EFG_mtEFG_C"/>
    <property type="match status" value="1"/>
</dbReference>
<dbReference type="Pfam" id="PF00679">
    <property type="entry name" value="EFG_C"/>
    <property type="match status" value="1"/>
</dbReference>
<dbReference type="NCBIfam" id="TIGR00484">
    <property type="entry name" value="EF-G"/>
    <property type="match status" value="1"/>
</dbReference>
<dbReference type="PROSITE" id="PS00301">
    <property type="entry name" value="G_TR_1"/>
    <property type="match status" value="1"/>
</dbReference>
<dbReference type="CDD" id="cd04088">
    <property type="entry name" value="EFG_mtEFG_II"/>
    <property type="match status" value="1"/>
</dbReference>
<evidence type="ECO:0000313" key="12">
    <source>
        <dbReference type="Proteomes" id="UP001056539"/>
    </source>
</evidence>
<evidence type="ECO:0000256" key="7">
    <source>
        <dbReference type="ARBA" id="ARBA00023134"/>
    </source>
</evidence>
<dbReference type="InterPro" id="IPR047872">
    <property type="entry name" value="EFG_IV"/>
</dbReference>
<dbReference type="GO" id="GO:0003746">
    <property type="term" value="F:translation elongation factor activity"/>
    <property type="evidence" value="ECO:0007669"/>
    <property type="project" value="UniProtKB-UniRule"/>
</dbReference>
<dbReference type="PROSITE" id="PS51722">
    <property type="entry name" value="G_TR_2"/>
    <property type="match status" value="1"/>
</dbReference>
<dbReference type="SMART" id="SM00889">
    <property type="entry name" value="EFG_IV"/>
    <property type="match status" value="1"/>
</dbReference>
<feature type="domain" description="Tr-type G" evidence="10">
    <location>
        <begin position="10"/>
        <end position="286"/>
    </location>
</feature>
<keyword evidence="12" id="KW-1185">Reference proteome</keyword>
<dbReference type="InterPro" id="IPR005517">
    <property type="entry name" value="Transl_elong_EFG/EF2_IV"/>
</dbReference>
<dbReference type="InterPro" id="IPR004540">
    <property type="entry name" value="Transl_elong_EFG/EF2"/>
</dbReference>
<comment type="function">
    <text evidence="8 9">Catalyzes the GTP-dependent ribosomal translocation step during translation elongation. During this step, the ribosome changes from the pre-translocational (PRE) to the post-translocational (POST) state as the newly formed A-site-bound peptidyl-tRNA and P-site-bound deacylated tRNA move to the P and E sites, respectively. Catalyzes the coordinated movement of the two tRNA molecules, the mRNA and conformational changes in the ribosome.</text>
</comment>
<dbReference type="GO" id="GO:0005737">
    <property type="term" value="C:cytoplasm"/>
    <property type="evidence" value="ECO:0007669"/>
    <property type="project" value="UniProtKB-SubCell"/>
</dbReference>
<dbReference type="InterPro" id="IPR014721">
    <property type="entry name" value="Ribsml_uS5_D2-typ_fold_subgr"/>
</dbReference>
<reference evidence="11" key="2">
    <citation type="submission" date="2022-06" db="EMBL/GenBank/DDBJ databases">
        <title>Thermospira aquatica gen. nov., sp. nov.</title>
        <authorList>
            <person name="Ben Ali Gam Z."/>
            <person name="Labat M."/>
        </authorList>
    </citation>
    <scope>NUCLEOTIDE SEQUENCE</scope>
    <source>
        <strain evidence="11">F1F22</strain>
    </source>
</reference>
<dbReference type="Pfam" id="PF00009">
    <property type="entry name" value="GTP_EFTU"/>
    <property type="match status" value="1"/>
</dbReference>
<dbReference type="RefSeq" id="WP_271436453.1">
    <property type="nucleotide sequence ID" value="NZ_CP073355.1"/>
</dbReference>
<dbReference type="FunFam" id="3.40.50.300:FF:000029">
    <property type="entry name" value="Elongation factor G"/>
    <property type="match status" value="1"/>
</dbReference>
<keyword evidence="7 9" id="KW-0342">GTP-binding</keyword>
<dbReference type="SMART" id="SM00838">
    <property type="entry name" value="EFG_C"/>
    <property type="match status" value="1"/>
</dbReference>
<dbReference type="Gene3D" id="3.30.70.240">
    <property type="match status" value="1"/>
</dbReference>
<sequence>MATEKIYPLEKVRNIGIAAHIDAGKTTTTERILYYTGKTHKVGEVHDGAAEMDWMIQEKERGITITSAATTCFWKDIKINIIDTPGHVDFTAEVERSLRVLDGAVAIFDAGEGVEPQSETVWRQADKYNVPRIAFVNKMDKVGADFYMCVESMHKKLGVKALPLQVPLGSESSFVGVIDVIEEKAYDWTNDDQEGMKYEIKPVPEEYKDKVKEFRHNIVETVCESDDILLEKYLGGEELTVEEIKTGLRKLVIQSKVFPVLCGSSLKNKGVQLMLDAIKDYLPSPLDIAAVKGTDPATGNEVVCKTVDTEPFVGLAFKVMVDPFVGKLVFVRVYSGKLEKGSYVYNATKGVKERVARLLRMHANKREEIDFVAAGDIVAVVGLKDTVTGDTICAEERKVVLESIDFPEPVINVAIEPKSKDDIDKMNDVLRKLQEEDPTFRVKTDEETGQTLIYGMGELHLEIIVDRMLREFKVQANVGKPQVAYRETIRKSSKVESKYIRQSGGKGQYGHVIMEIEPLPEGAGFEFVDKVVGGRIPKEFIPAIQKGVEEAMNNGVIGGYPVVDVRVNVLDGSYHEVDSSEMAFKIAASKGFKDAMAQADPVLLEPIMRVDVIVPEDYLGDVIGDLSSRRAKIEGMEQKGNARVVTAKVPLGEMFGYATTLRSLSQGRANYSMVFSNYAEVPKANWDAILKK</sequence>
<dbReference type="InterPro" id="IPR005225">
    <property type="entry name" value="Small_GTP-bd"/>
</dbReference>
<dbReference type="FunFam" id="3.30.70.870:FF:000001">
    <property type="entry name" value="Elongation factor G"/>
    <property type="match status" value="1"/>
</dbReference>
<evidence type="ECO:0000256" key="2">
    <source>
        <dbReference type="ARBA" id="ARBA00005870"/>
    </source>
</evidence>
<dbReference type="Proteomes" id="UP001056539">
    <property type="component" value="Chromosome"/>
</dbReference>
<evidence type="ECO:0000256" key="8">
    <source>
        <dbReference type="ARBA" id="ARBA00024731"/>
    </source>
</evidence>
<dbReference type="KEGG" id="taqu:KDW03_05880"/>
<evidence type="ECO:0000256" key="4">
    <source>
        <dbReference type="ARBA" id="ARBA00022741"/>
    </source>
</evidence>
<dbReference type="SUPFAM" id="SSF52540">
    <property type="entry name" value="P-loop containing nucleoside triphosphate hydrolases"/>
    <property type="match status" value="1"/>
</dbReference>
<evidence type="ECO:0000256" key="6">
    <source>
        <dbReference type="ARBA" id="ARBA00022917"/>
    </source>
</evidence>
<accession>A0AAX3BGB1</accession>
<dbReference type="InterPro" id="IPR000640">
    <property type="entry name" value="EFG_V-like"/>
</dbReference>